<feature type="compositionally biased region" description="Gly residues" evidence="5">
    <location>
        <begin position="90"/>
        <end position="100"/>
    </location>
</feature>
<reference evidence="7 8" key="1">
    <citation type="journal article" date="2018" name="Cell">
        <title>The Chara Genome: Secondary Complexity and Implications for Plant Terrestrialization.</title>
        <authorList>
            <person name="Nishiyama T."/>
            <person name="Sakayama H."/>
            <person name="Vries J.D."/>
            <person name="Buschmann H."/>
            <person name="Saint-Marcoux D."/>
            <person name="Ullrich K.K."/>
            <person name="Haas F.B."/>
            <person name="Vanderstraeten L."/>
            <person name="Becker D."/>
            <person name="Lang D."/>
            <person name="Vosolsobe S."/>
            <person name="Rombauts S."/>
            <person name="Wilhelmsson P.K.I."/>
            <person name="Janitza P."/>
            <person name="Kern R."/>
            <person name="Heyl A."/>
            <person name="Rumpler F."/>
            <person name="Villalobos L.I.A.C."/>
            <person name="Clay J.M."/>
            <person name="Skokan R."/>
            <person name="Toyoda A."/>
            <person name="Suzuki Y."/>
            <person name="Kagoshima H."/>
            <person name="Schijlen E."/>
            <person name="Tajeshwar N."/>
            <person name="Catarino B."/>
            <person name="Hetherington A.J."/>
            <person name="Saltykova A."/>
            <person name="Bonnot C."/>
            <person name="Breuninger H."/>
            <person name="Symeonidi A."/>
            <person name="Radhakrishnan G.V."/>
            <person name="Van Nieuwerburgh F."/>
            <person name="Deforce D."/>
            <person name="Chang C."/>
            <person name="Karol K.G."/>
            <person name="Hedrich R."/>
            <person name="Ulvskov P."/>
            <person name="Glockner G."/>
            <person name="Delwiche C.F."/>
            <person name="Petrasek J."/>
            <person name="Van de Peer Y."/>
            <person name="Friml J."/>
            <person name="Beilby M."/>
            <person name="Dolan L."/>
            <person name="Kohara Y."/>
            <person name="Sugano S."/>
            <person name="Fujiyama A."/>
            <person name="Delaux P.-M."/>
            <person name="Quint M."/>
            <person name="TheiBen G."/>
            <person name="Hagemann M."/>
            <person name="Harholt J."/>
            <person name="Dunand C."/>
            <person name="Zachgo S."/>
            <person name="Langdale J."/>
            <person name="Maumus F."/>
            <person name="Straeten D.V.D."/>
            <person name="Gould S.B."/>
            <person name="Rensing S.A."/>
        </authorList>
    </citation>
    <scope>NUCLEOTIDE SEQUENCE [LARGE SCALE GENOMIC DNA]</scope>
    <source>
        <strain evidence="7 8">S276</strain>
    </source>
</reference>
<organism evidence="7 8">
    <name type="scientific">Chara braunii</name>
    <name type="common">Braun's stonewort</name>
    <dbReference type="NCBI Taxonomy" id="69332"/>
    <lineage>
        <taxon>Eukaryota</taxon>
        <taxon>Viridiplantae</taxon>
        <taxon>Streptophyta</taxon>
        <taxon>Charophyceae</taxon>
        <taxon>Charales</taxon>
        <taxon>Characeae</taxon>
        <taxon>Chara</taxon>
    </lineage>
</organism>
<feature type="compositionally biased region" description="Low complexity" evidence="5">
    <location>
        <begin position="526"/>
        <end position="537"/>
    </location>
</feature>
<dbReference type="InterPro" id="IPR000679">
    <property type="entry name" value="Znf_GATA"/>
</dbReference>
<keyword evidence="3" id="KW-0862">Zinc</keyword>
<dbReference type="InterPro" id="IPR052138">
    <property type="entry name" value="GATA_ZnFinger_Domain"/>
</dbReference>
<feature type="region of interest" description="Disordered" evidence="5">
    <location>
        <begin position="879"/>
        <end position="1048"/>
    </location>
</feature>
<feature type="compositionally biased region" description="Basic and acidic residues" evidence="5">
    <location>
        <begin position="1299"/>
        <end position="1308"/>
    </location>
</feature>
<dbReference type="Proteomes" id="UP000265515">
    <property type="component" value="Unassembled WGS sequence"/>
</dbReference>
<keyword evidence="8" id="KW-1185">Reference proteome</keyword>
<evidence type="ECO:0000313" key="7">
    <source>
        <dbReference type="EMBL" id="GBG87806.1"/>
    </source>
</evidence>
<feature type="region of interest" description="Disordered" evidence="5">
    <location>
        <begin position="1202"/>
        <end position="1226"/>
    </location>
</feature>
<feature type="compositionally biased region" description="Basic and acidic residues" evidence="5">
    <location>
        <begin position="1332"/>
        <end position="1352"/>
    </location>
</feature>
<feature type="compositionally biased region" description="Polar residues" evidence="5">
    <location>
        <begin position="1204"/>
        <end position="1226"/>
    </location>
</feature>
<evidence type="ECO:0000313" key="8">
    <source>
        <dbReference type="Proteomes" id="UP000265515"/>
    </source>
</evidence>
<sequence>MMCSSRRRLEDNGKEEEEEEEEGEEGEGKLHSHGGNALHTQSKALVSISIAYKRVILSLRAPVRRYARVRREEWVIAKKRRRRCEEEGRQGGGGGGGGGGGEERREGWLVAISNDVSLNIHRHRAAACLSGSRALSEMDRELRTVGPSSNGGAPRGTFLNDADDNPIAETIHQGGEGGRGTEALSAESRFMTFGKALNCVLASWIAAQRRIAAGTYQLANMDRKKVIMGVQKESGAEGGIGVGGVGGVGVGGVGGGQEQPSLGGCSGVSKVSATMATVGESWTLTSTGCHVPTRRLSDRNTKAGAAVFPSLLLEGGPVDVNGKPSEGNIVDGGEQQWKVCAPCTSSGSVAAAAGAAAAAATAMVATVTAAGAGAAGVGVGVGVAGGSRASLKLEFSGSHHRSHPLYDQSHQSHTIFRHPAKGPSSRRSTPGSLCHHHHHHNYLPHLPLRATATAPPPPPPPPLSPPLPSPSVPSAPGASAVPPPPPHSYHSFSLHQPHIQPHCLLPSTSAPACRSLHASVPSPSLAATMETTTSTATAKRKTPGDSLLPAAEQAPFVAVVVPSPIMAQGNSKLTMVGTIPNSIPLSENCPNGTNSRDRDQSDSEATIPMVVSCSEDDDEDTEDDEEVQKVQAERQKQVLSANNVSHCAPEAAALQGWVTCYCMPNAPNAEAGAKVPAAAGEMSSDAAAQMSAAKSKGRGSGAFKAHNDIDLAALTAARLKERGGGRAIKGNGERLRRRRAPPIKEEEEEEDDDNDDDEDDDDDDDDDDDEEMDKEKTECKKGAYYARRRLVKRGNNKIAETTATGLRMTVRGGAGTGRTARVYGQPSVTKRHNKSAPMSGGAPHLGNLHGPPGGSAMGTVAATNQQNVTRSATVMAAMSAAKDPPSRQGPEAAQGMRRGEGADRGAEAGLVRGSFLSDSDATGGGGLPRKVGGSRSSVTGTRRSPNVVLNGPGAMGSCAGRTGVGGGRRGVGGETCHPSRSASSSWSLQGCNISAERSPASDRNADREGNTGEPMVLDDDGERRGTTPRDRRHNQDVDDDRGTSACHGGDLKRGCNAAGVMGGGSEAGSPPNNKPGCGGPRVCVECGTSKTPLWRNGPRGPKSLCNACGIRYKKAGKLRALEGKGMDSNEPIIIPPGGRANRTNKKPVGGKKCKPSDNQEVTPASATLATPGPVHGSEETAAVAVAIGKPQDGPVVAGMRKRTSAASVECPQQSQAMRKGNSQNASALEGVAKPRGILWAGSTQIKKGLFLADPPGCDGSRGGGGGGLPGGGGGAGGERGAGGAGGRGAEGGQSAATGDQRRDVREDVPPAENVSPSKNGLAKPNCMPKNDCPSRNDFLSKKDLQPKTDCPSKNDSSLKSGLLSRNGLSWTERDEEDERVDDDEGRIDRTGSSADSCVTLQGSPSTASWPLKTKWKKFARSEAMAAEALFPRVSSPPVPTPADLRSRCMEPPGNWGGKKRARVVDRVGESAPGIAPQHALGSDCEDQKAKPRMEFDFLQETDSEGHGMTDEVQGAILLMALFKGCPCPA</sequence>
<feature type="compositionally biased region" description="Basic and acidic residues" evidence="5">
    <location>
        <begin position="1021"/>
        <end position="1042"/>
    </location>
</feature>
<feature type="region of interest" description="Disordered" evidence="5">
    <location>
        <begin position="723"/>
        <end position="779"/>
    </location>
</feature>
<feature type="region of interest" description="Disordered" evidence="5">
    <location>
        <begin position="1127"/>
        <end position="1176"/>
    </location>
</feature>
<evidence type="ECO:0000256" key="5">
    <source>
        <dbReference type="SAM" id="MobiDB-lite"/>
    </source>
</evidence>
<feature type="compositionally biased region" description="Acidic residues" evidence="5">
    <location>
        <begin position="745"/>
        <end position="772"/>
    </location>
</feature>
<protein>
    <recommendedName>
        <fullName evidence="6">GATA-type domain-containing protein</fullName>
    </recommendedName>
</protein>
<keyword evidence="2 4" id="KW-0863">Zinc-finger</keyword>
<dbReference type="PROSITE" id="PS00344">
    <property type="entry name" value="GATA_ZN_FINGER_1"/>
    <property type="match status" value="1"/>
</dbReference>
<evidence type="ECO:0000256" key="2">
    <source>
        <dbReference type="ARBA" id="ARBA00022771"/>
    </source>
</evidence>
<feature type="compositionally biased region" description="Acidic residues" evidence="5">
    <location>
        <begin position="1373"/>
        <end position="1385"/>
    </location>
</feature>
<dbReference type="Gene3D" id="3.30.50.10">
    <property type="entry name" value="Erythroid Transcription Factor GATA-1, subunit A"/>
    <property type="match status" value="1"/>
</dbReference>
<name>A0A388LZS8_CHABU</name>
<dbReference type="STRING" id="69332.A0A388LZS8"/>
<feature type="compositionally biased region" description="Basic and acidic residues" evidence="5">
    <location>
        <begin position="897"/>
        <end position="906"/>
    </location>
</feature>
<dbReference type="SUPFAM" id="SSF57716">
    <property type="entry name" value="Glucocorticoid receptor-like (DNA-binding domain)"/>
    <property type="match status" value="1"/>
</dbReference>
<dbReference type="EMBL" id="BFEA01000633">
    <property type="protein sequence ID" value="GBG87806.1"/>
    <property type="molecule type" value="Genomic_DNA"/>
</dbReference>
<feature type="compositionally biased region" description="Acidic residues" evidence="5">
    <location>
        <begin position="13"/>
        <end position="25"/>
    </location>
</feature>
<feature type="compositionally biased region" description="Polar residues" evidence="5">
    <location>
        <begin position="1390"/>
        <end position="1405"/>
    </location>
</feature>
<dbReference type="PANTHER" id="PTHR47255:SF4">
    <property type="entry name" value="GATA ZINC FINGER DOMAIN-CONTAINING PROTEIN 12"/>
    <property type="match status" value="1"/>
</dbReference>
<feature type="region of interest" description="Disordered" evidence="5">
    <location>
        <begin position="399"/>
        <end position="494"/>
    </location>
</feature>
<dbReference type="SMART" id="SM00401">
    <property type="entry name" value="ZnF_GATA"/>
    <property type="match status" value="1"/>
</dbReference>
<feature type="region of interest" description="Disordered" evidence="5">
    <location>
        <begin position="143"/>
        <end position="164"/>
    </location>
</feature>
<dbReference type="GO" id="GO:0006355">
    <property type="term" value="P:regulation of DNA-templated transcription"/>
    <property type="evidence" value="ECO:0007669"/>
    <property type="project" value="InterPro"/>
</dbReference>
<feature type="compositionally biased region" description="Basic residues" evidence="5">
    <location>
        <begin position="1142"/>
        <end position="1153"/>
    </location>
</feature>
<gene>
    <name evidence="7" type="ORF">CBR_g45962</name>
</gene>
<dbReference type="PANTHER" id="PTHR47255">
    <property type="entry name" value="GATA TRANSCRIPTION FACTOR 22-RELATED"/>
    <property type="match status" value="1"/>
</dbReference>
<dbReference type="Pfam" id="PF00320">
    <property type="entry name" value="GATA"/>
    <property type="match status" value="1"/>
</dbReference>
<accession>A0A388LZS8</accession>
<feature type="compositionally biased region" description="Low complexity" evidence="5">
    <location>
        <begin position="443"/>
        <end position="453"/>
    </location>
</feature>
<feature type="compositionally biased region" description="Gly residues" evidence="5">
    <location>
        <begin position="1260"/>
        <end position="1291"/>
    </location>
</feature>
<evidence type="ECO:0000256" key="4">
    <source>
        <dbReference type="PROSITE-ProRule" id="PRU00094"/>
    </source>
</evidence>
<evidence type="ECO:0000259" key="6">
    <source>
        <dbReference type="PROSITE" id="PS50114"/>
    </source>
</evidence>
<dbReference type="InterPro" id="IPR013088">
    <property type="entry name" value="Znf_NHR/GATA"/>
</dbReference>
<evidence type="ECO:0000256" key="3">
    <source>
        <dbReference type="ARBA" id="ARBA00022833"/>
    </source>
</evidence>
<feature type="compositionally biased region" description="Low complexity" evidence="5">
    <location>
        <begin position="840"/>
        <end position="850"/>
    </location>
</feature>
<feature type="region of interest" description="Disordered" evidence="5">
    <location>
        <begin position="1260"/>
        <end position="1405"/>
    </location>
</feature>
<dbReference type="GO" id="GO:0008270">
    <property type="term" value="F:zinc ion binding"/>
    <property type="evidence" value="ECO:0007669"/>
    <property type="project" value="UniProtKB-KW"/>
</dbReference>
<evidence type="ECO:0000256" key="1">
    <source>
        <dbReference type="ARBA" id="ARBA00022723"/>
    </source>
</evidence>
<dbReference type="PROSITE" id="PS50114">
    <property type="entry name" value="GATA_ZN_FINGER_2"/>
    <property type="match status" value="1"/>
</dbReference>
<feature type="compositionally biased region" description="Gly residues" evidence="5">
    <location>
        <begin position="962"/>
        <end position="973"/>
    </location>
</feature>
<feature type="compositionally biased region" description="Polar residues" evidence="5">
    <location>
        <begin position="978"/>
        <end position="992"/>
    </location>
</feature>
<dbReference type="GO" id="GO:0043565">
    <property type="term" value="F:sequence-specific DNA binding"/>
    <property type="evidence" value="ECO:0007669"/>
    <property type="project" value="InterPro"/>
</dbReference>
<feature type="region of interest" description="Disordered" evidence="5">
    <location>
        <begin position="1"/>
        <end position="36"/>
    </location>
</feature>
<dbReference type="Gramene" id="GBG87806">
    <property type="protein sequence ID" value="GBG87806"/>
    <property type="gene ID" value="CBR_g45962"/>
</dbReference>
<feature type="compositionally biased region" description="Basic and acidic residues" evidence="5">
    <location>
        <begin position="999"/>
        <end position="1010"/>
    </location>
</feature>
<feature type="compositionally biased region" description="Pro residues" evidence="5">
    <location>
        <begin position="454"/>
        <end position="473"/>
    </location>
</feature>
<dbReference type="OrthoDB" id="2162994at2759"/>
<keyword evidence="1" id="KW-0479">Metal-binding</keyword>
<feature type="region of interest" description="Disordered" evidence="5">
    <location>
        <begin position="583"/>
        <end position="605"/>
    </location>
</feature>
<feature type="region of interest" description="Disordered" evidence="5">
    <location>
        <begin position="80"/>
        <end position="104"/>
    </location>
</feature>
<proteinExistence type="predicted"/>
<dbReference type="CDD" id="cd00202">
    <property type="entry name" value="ZnF_GATA"/>
    <property type="match status" value="1"/>
</dbReference>
<comment type="caution">
    <text evidence="7">The sequence shown here is derived from an EMBL/GenBank/DDBJ whole genome shotgun (WGS) entry which is preliminary data.</text>
</comment>
<feature type="region of interest" description="Disordered" evidence="5">
    <location>
        <begin position="524"/>
        <end position="545"/>
    </location>
</feature>
<feature type="domain" description="GATA-type" evidence="6">
    <location>
        <begin position="1081"/>
        <end position="1121"/>
    </location>
</feature>
<feature type="compositionally biased region" description="Polar residues" evidence="5">
    <location>
        <begin position="583"/>
        <end position="594"/>
    </location>
</feature>
<feature type="region of interest" description="Disordered" evidence="5">
    <location>
        <begin position="826"/>
        <end position="859"/>
    </location>
</feature>
<feature type="compositionally biased region" description="Polar residues" evidence="5">
    <location>
        <begin position="1156"/>
        <end position="1168"/>
    </location>
</feature>
<feature type="compositionally biased region" description="Low complexity" evidence="5">
    <location>
        <begin position="931"/>
        <end position="944"/>
    </location>
</feature>